<sequence length="104" mass="11860">MTGTYEQEQTQKAIGWAALDSSGILSPFHFTRRANGDNDITMKILYCGICHSDLHMTTNEFGISSYPMIPGNSTYSKWQRLVDKLVTCLVQLWDYGFKQQSSVW</sequence>
<dbReference type="Gene3D" id="3.90.180.10">
    <property type="entry name" value="Medium-chain alcohol dehydrogenases, catalytic domain"/>
    <property type="match status" value="1"/>
</dbReference>
<gene>
    <name evidence="5" type="ORF">HYC85_025614</name>
</gene>
<keyword evidence="6" id="KW-1185">Reference proteome</keyword>
<evidence type="ECO:0000259" key="4">
    <source>
        <dbReference type="Pfam" id="PF08240"/>
    </source>
</evidence>
<dbReference type="PANTHER" id="PTHR42683">
    <property type="entry name" value="ALDEHYDE REDUCTASE"/>
    <property type="match status" value="1"/>
</dbReference>
<dbReference type="Pfam" id="PF08240">
    <property type="entry name" value="ADH_N"/>
    <property type="match status" value="1"/>
</dbReference>
<evidence type="ECO:0000313" key="5">
    <source>
        <dbReference type="EMBL" id="KAF5938108.1"/>
    </source>
</evidence>
<evidence type="ECO:0000256" key="1">
    <source>
        <dbReference type="ARBA" id="ARBA00022723"/>
    </source>
</evidence>
<dbReference type="SUPFAM" id="SSF50129">
    <property type="entry name" value="GroES-like"/>
    <property type="match status" value="1"/>
</dbReference>
<evidence type="ECO:0000256" key="2">
    <source>
        <dbReference type="ARBA" id="ARBA00022833"/>
    </source>
</evidence>
<dbReference type="InterPro" id="IPR047109">
    <property type="entry name" value="CAD-like"/>
</dbReference>
<reference evidence="5 6" key="2">
    <citation type="submission" date="2020-07" db="EMBL/GenBank/DDBJ databases">
        <title>Genome assembly of wild tea tree DASZ reveals pedigree and selection history of tea varieties.</title>
        <authorList>
            <person name="Zhang W."/>
        </authorList>
    </citation>
    <scope>NUCLEOTIDE SEQUENCE [LARGE SCALE GENOMIC DNA]</scope>
    <source>
        <strain evidence="6">cv. G240</strain>
        <tissue evidence="5">Leaf</tissue>
    </source>
</reference>
<evidence type="ECO:0000256" key="3">
    <source>
        <dbReference type="ARBA" id="ARBA00023002"/>
    </source>
</evidence>
<dbReference type="EMBL" id="JACBKZ010000012">
    <property type="protein sequence ID" value="KAF5938108.1"/>
    <property type="molecule type" value="Genomic_DNA"/>
</dbReference>
<name>A0A7J7GFC9_CAMSI</name>
<dbReference type="InterPro" id="IPR013154">
    <property type="entry name" value="ADH-like_N"/>
</dbReference>
<comment type="caution">
    <text evidence="5">The sequence shown here is derived from an EMBL/GenBank/DDBJ whole genome shotgun (WGS) entry which is preliminary data.</text>
</comment>
<keyword evidence="1" id="KW-0479">Metal-binding</keyword>
<dbReference type="GO" id="GO:0046872">
    <property type="term" value="F:metal ion binding"/>
    <property type="evidence" value="ECO:0007669"/>
    <property type="project" value="UniProtKB-KW"/>
</dbReference>
<proteinExistence type="predicted"/>
<keyword evidence="2" id="KW-0862">Zinc</keyword>
<dbReference type="Proteomes" id="UP000593564">
    <property type="component" value="Unassembled WGS sequence"/>
</dbReference>
<reference evidence="6" key="1">
    <citation type="journal article" date="2020" name="Nat. Commun.">
        <title>Genome assembly of wild tea tree DASZ reveals pedigree and selection history of tea varieties.</title>
        <authorList>
            <person name="Zhang W."/>
            <person name="Zhang Y."/>
            <person name="Qiu H."/>
            <person name="Guo Y."/>
            <person name="Wan H."/>
            <person name="Zhang X."/>
            <person name="Scossa F."/>
            <person name="Alseekh S."/>
            <person name="Zhang Q."/>
            <person name="Wang P."/>
            <person name="Xu L."/>
            <person name="Schmidt M.H."/>
            <person name="Jia X."/>
            <person name="Li D."/>
            <person name="Zhu A."/>
            <person name="Guo F."/>
            <person name="Chen W."/>
            <person name="Ni D."/>
            <person name="Usadel B."/>
            <person name="Fernie A.R."/>
            <person name="Wen W."/>
        </authorList>
    </citation>
    <scope>NUCLEOTIDE SEQUENCE [LARGE SCALE GENOMIC DNA]</scope>
    <source>
        <strain evidence="6">cv. G240</strain>
    </source>
</reference>
<dbReference type="GO" id="GO:0016616">
    <property type="term" value="F:oxidoreductase activity, acting on the CH-OH group of donors, NAD or NADP as acceptor"/>
    <property type="evidence" value="ECO:0007669"/>
    <property type="project" value="InterPro"/>
</dbReference>
<feature type="domain" description="Alcohol dehydrogenase-like N-terminal" evidence="4">
    <location>
        <begin position="36"/>
        <end position="72"/>
    </location>
</feature>
<protein>
    <recommendedName>
        <fullName evidence="4">Alcohol dehydrogenase-like N-terminal domain-containing protein</fullName>
    </recommendedName>
</protein>
<dbReference type="InterPro" id="IPR011032">
    <property type="entry name" value="GroES-like_sf"/>
</dbReference>
<evidence type="ECO:0000313" key="6">
    <source>
        <dbReference type="Proteomes" id="UP000593564"/>
    </source>
</evidence>
<dbReference type="AlphaFoldDB" id="A0A7J7GFC9"/>
<accession>A0A7J7GFC9</accession>
<keyword evidence="3" id="KW-0560">Oxidoreductase</keyword>
<organism evidence="5 6">
    <name type="scientific">Camellia sinensis</name>
    <name type="common">Tea plant</name>
    <name type="synonym">Thea sinensis</name>
    <dbReference type="NCBI Taxonomy" id="4442"/>
    <lineage>
        <taxon>Eukaryota</taxon>
        <taxon>Viridiplantae</taxon>
        <taxon>Streptophyta</taxon>
        <taxon>Embryophyta</taxon>
        <taxon>Tracheophyta</taxon>
        <taxon>Spermatophyta</taxon>
        <taxon>Magnoliopsida</taxon>
        <taxon>eudicotyledons</taxon>
        <taxon>Gunneridae</taxon>
        <taxon>Pentapetalae</taxon>
        <taxon>asterids</taxon>
        <taxon>Ericales</taxon>
        <taxon>Theaceae</taxon>
        <taxon>Camellia</taxon>
    </lineage>
</organism>